<dbReference type="Gene3D" id="3.10.180.10">
    <property type="entry name" value="2,3-Dihydroxybiphenyl 1,2-Dioxygenase, domain 1"/>
    <property type="match status" value="1"/>
</dbReference>
<evidence type="ECO:0000259" key="1">
    <source>
        <dbReference type="Pfam" id="PF13468"/>
    </source>
</evidence>
<evidence type="ECO:0000313" key="2">
    <source>
        <dbReference type="EMBL" id="MFJ4081501.1"/>
    </source>
</evidence>
<proteinExistence type="predicted"/>
<organism evidence="2 3">
    <name type="scientific">Streptomyces iakyrus</name>
    <dbReference type="NCBI Taxonomy" id="68219"/>
    <lineage>
        <taxon>Bacteria</taxon>
        <taxon>Bacillati</taxon>
        <taxon>Actinomycetota</taxon>
        <taxon>Actinomycetes</taxon>
        <taxon>Kitasatosporales</taxon>
        <taxon>Streptomycetaceae</taxon>
        <taxon>Streptomyces</taxon>
    </lineage>
</organism>
<dbReference type="InterPro" id="IPR029068">
    <property type="entry name" value="Glyas_Bleomycin-R_OHBP_Dase"/>
</dbReference>
<dbReference type="EMBL" id="JBIVGG010000009">
    <property type="protein sequence ID" value="MFJ4081501.1"/>
    <property type="molecule type" value="Genomic_DNA"/>
</dbReference>
<accession>A0ABW8FHG5</accession>
<dbReference type="RefSeq" id="WP_402073379.1">
    <property type="nucleotide sequence ID" value="NZ_JBIVGG010000009.1"/>
</dbReference>
<name>A0ABW8FHG5_9ACTN</name>
<dbReference type="SUPFAM" id="SSF54593">
    <property type="entry name" value="Glyoxalase/Bleomycin resistance protein/Dihydroxybiphenyl dioxygenase"/>
    <property type="match status" value="1"/>
</dbReference>
<keyword evidence="3" id="KW-1185">Reference proteome</keyword>
<reference evidence="2 3" key="1">
    <citation type="submission" date="2024-10" db="EMBL/GenBank/DDBJ databases">
        <title>The Natural Products Discovery Center: Release of the First 8490 Sequenced Strains for Exploring Actinobacteria Biosynthetic Diversity.</title>
        <authorList>
            <person name="Kalkreuter E."/>
            <person name="Kautsar S.A."/>
            <person name="Yang D."/>
            <person name="Bader C.D."/>
            <person name="Teijaro C.N."/>
            <person name="Fluegel L."/>
            <person name="Davis C.M."/>
            <person name="Simpson J.R."/>
            <person name="Lauterbach L."/>
            <person name="Steele A.D."/>
            <person name="Gui C."/>
            <person name="Meng S."/>
            <person name="Li G."/>
            <person name="Viehrig K."/>
            <person name="Ye F."/>
            <person name="Su P."/>
            <person name="Kiefer A.F."/>
            <person name="Nichols A."/>
            <person name="Cepeda A.J."/>
            <person name="Yan W."/>
            <person name="Fan B."/>
            <person name="Jiang Y."/>
            <person name="Adhikari A."/>
            <person name="Zheng C.-J."/>
            <person name="Schuster L."/>
            <person name="Cowan T.M."/>
            <person name="Smanski M.J."/>
            <person name="Chevrette M.G."/>
            <person name="De Carvalho L.P.S."/>
            <person name="Shen B."/>
        </authorList>
    </citation>
    <scope>NUCLEOTIDE SEQUENCE [LARGE SCALE GENOMIC DNA]</scope>
    <source>
        <strain evidence="2 3">NPDC089932</strain>
    </source>
</reference>
<gene>
    <name evidence="2" type="ORF">ACIP2Z_21420</name>
</gene>
<feature type="domain" description="Glyoxalase-like" evidence="1">
    <location>
        <begin position="8"/>
        <end position="228"/>
    </location>
</feature>
<dbReference type="Pfam" id="PF13468">
    <property type="entry name" value="Glyoxalase_3"/>
    <property type="match status" value="1"/>
</dbReference>
<protein>
    <submittedName>
        <fullName evidence="2">VOC family protein</fullName>
    </submittedName>
</protein>
<comment type="caution">
    <text evidence="2">The sequence shown here is derived from an EMBL/GenBank/DDBJ whole genome shotgun (WGS) entry which is preliminary data.</text>
</comment>
<dbReference type="InterPro" id="IPR025870">
    <property type="entry name" value="Glyoxalase-like_dom"/>
</dbReference>
<evidence type="ECO:0000313" key="3">
    <source>
        <dbReference type="Proteomes" id="UP001617511"/>
    </source>
</evidence>
<sequence length="334" mass="34986">MGHDIARLHHVGHVVGNMGEALTLYRRLGFAVPPPSCPTMAPAEGAEPEPFGAANTHADFRRSFIELATCVRDGDATRIPEDAHLVPLQAPASQLPLLLERIGETSAELAVMLSRFEGLPILMFSSPDIDATATRLASAGVGHGGVNAVRRPVETSSGIRTELVRYLEIDSDGPGTGTGTGNGSTAEGRVGAVADLDADIQGSRLLDHPNGAVDLTEVVLCVAEAELALVQARYENYLGRPARADGPVRAFDLDGAALTLVPDTHLTALLPDERPAALPAFVAYAVAVRDLAVVRDLLEEEGIPLRESPSGDVFVPAAAALGTEIVFRQAPVPA</sequence>
<dbReference type="Proteomes" id="UP001617511">
    <property type="component" value="Unassembled WGS sequence"/>
</dbReference>